<dbReference type="eggNOG" id="KOG3255">
    <property type="taxonomic scope" value="Eukaryota"/>
</dbReference>
<organism evidence="5 6">
    <name type="scientific">Bathycoccus prasinos</name>
    <dbReference type="NCBI Taxonomy" id="41875"/>
    <lineage>
        <taxon>Eukaryota</taxon>
        <taxon>Viridiplantae</taxon>
        <taxon>Chlorophyta</taxon>
        <taxon>Mamiellophyceae</taxon>
        <taxon>Mamiellales</taxon>
        <taxon>Bathycoccaceae</taxon>
        <taxon>Bathycoccus</taxon>
    </lineage>
</organism>
<keyword evidence="6" id="KW-1185">Reference proteome</keyword>
<dbReference type="FunFam" id="3.90.930.12:FF:000003">
    <property type="entry name" value="60S ribosomal protein L9"/>
    <property type="match status" value="1"/>
</dbReference>
<dbReference type="PIRSF" id="PIRSF002162">
    <property type="entry name" value="Ribosomal_L6"/>
    <property type="match status" value="1"/>
</dbReference>
<dbReference type="OrthoDB" id="10252633at2759"/>
<dbReference type="PANTHER" id="PTHR11655">
    <property type="entry name" value="60S/50S RIBOSOMAL PROTEIN L6/L9"/>
    <property type="match status" value="1"/>
</dbReference>
<protein>
    <submittedName>
        <fullName evidence="5">60S ribosomal protein L9</fullName>
    </submittedName>
</protein>
<dbReference type="PANTHER" id="PTHR11655:SF16">
    <property type="entry name" value="60S RIBOSOMAL PROTEIN L9"/>
    <property type="match status" value="1"/>
</dbReference>
<dbReference type="InterPro" id="IPR020040">
    <property type="entry name" value="Ribosomal_uL6_a/b-dom"/>
</dbReference>
<dbReference type="Proteomes" id="UP000198341">
    <property type="component" value="Chromosome 18"/>
</dbReference>
<evidence type="ECO:0000256" key="1">
    <source>
        <dbReference type="ARBA" id="ARBA00009356"/>
    </source>
</evidence>
<keyword evidence="2 5" id="KW-0689">Ribosomal protein</keyword>
<keyword evidence="3" id="KW-0687">Ribonucleoprotein</keyword>
<gene>
    <name evidence="5" type="ordered locus">Bathy18g00640</name>
</gene>
<accession>K8ERY1</accession>
<evidence type="ECO:0000259" key="4">
    <source>
        <dbReference type="Pfam" id="PF00347"/>
    </source>
</evidence>
<dbReference type="GO" id="GO:0003735">
    <property type="term" value="F:structural constituent of ribosome"/>
    <property type="evidence" value="ECO:0007669"/>
    <property type="project" value="InterPro"/>
</dbReference>
<dbReference type="STRING" id="41875.K8ERY1"/>
<sequence>MRLVKTERTLDIPEGVTVKMSGRKITVSGPRGELKRDFNHVAKIDLHHDKENNMIVAAMYFPTSKITSALRSTCSNISNLFDGVLYGFEYKMRAVYAHFPININIDEKKGDTVEIRNFLGEKRPRKCKMLPGVKAERSSDVKDQIVLTGNDIDNVSKSCALIHDSCLVKKKDIRKFLDGMYVSEKRVMKPDE</sequence>
<dbReference type="InterPro" id="IPR000702">
    <property type="entry name" value="Ribosomal_uL6-like"/>
</dbReference>
<dbReference type="SUPFAM" id="SSF56053">
    <property type="entry name" value="Ribosomal protein L6"/>
    <property type="match status" value="2"/>
</dbReference>
<reference evidence="5 6" key="1">
    <citation type="submission" date="2011-10" db="EMBL/GenBank/DDBJ databases">
        <authorList>
            <person name="Genoscope - CEA"/>
        </authorList>
    </citation>
    <scope>NUCLEOTIDE SEQUENCE [LARGE SCALE GENOMIC DNA]</scope>
    <source>
        <strain evidence="5 6">RCC 1105</strain>
    </source>
</reference>
<dbReference type="Gene3D" id="3.90.930.12">
    <property type="entry name" value="Ribosomal protein L6, alpha-beta domain"/>
    <property type="match status" value="2"/>
</dbReference>
<evidence type="ECO:0000313" key="6">
    <source>
        <dbReference type="Proteomes" id="UP000198341"/>
    </source>
</evidence>
<proteinExistence type="inferred from homology"/>
<dbReference type="GO" id="GO:0019843">
    <property type="term" value="F:rRNA binding"/>
    <property type="evidence" value="ECO:0007669"/>
    <property type="project" value="InterPro"/>
</dbReference>
<dbReference type="Pfam" id="PF00347">
    <property type="entry name" value="Ribosomal_L6"/>
    <property type="match status" value="2"/>
</dbReference>
<dbReference type="RefSeq" id="XP_007508228.1">
    <property type="nucleotide sequence ID" value="XM_007508166.1"/>
</dbReference>
<name>K8ERY1_9CHLO</name>
<dbReference type="GeneID" id="19010742"/>
<feature type="domain" description="Large ribosomal subunit protein uL6 alpha-beta" evidence="4">
    <location>
        <begin position="99"/>
        <end position="179"/>
    </location>
</feature>
<comment type="similarity">
    <text evidence="1">Belongs to the universal ribosomal protein uL6 family.</text>
</comment>
<evidence type="ECO:0000256" key="3">
    <source>
        <dbReference type="ARBA" id="ARBA00023274"/>
    </source>
</evidence>
<dbReference type="InterPro" id="IPR036789">
    <property type="entry name" value="Ribosomal_uL6-like_a/b-dom_sf"/>
</dbReference>
<evidence type="ECO:0000256" key="2">
    <source>
        <dbReference type="ARBA" id="ARBA00022980"/>
    </source>
</evidence>
<dbReference type="EMBL" id="FO082261">
    <property type="protein sequence ID" value="CCO20719.1"/>
    <property type="molecule type" value="Genomic_DNA"/>
</dbReference>
<feature type="domain" description="Large ribosomal subunit protein uL6 alpha-beta" evidence="4">
    <location>
        <begin position="12"/>
        <end position="87"/>
    </location>
</feature>
<dbReference type="GO" id="GO:0002181">
    <property type="term" value="P:cytoplasmic translation"/>
    <property type="evidence" value="ECO:0007669"/>
    <property type="project" value="TreeGrafter"/>
</dbReference>
<dbReference type="GO" id="GO:0022625">
    <property type="term" value="C:cytosolic large ribosomal subunit"/>
    <property type="evidence" value="ECO:0007669"/>
    <property type="project" value="TreeGrafter"/>
</dbReference>
<evidence type="ECO:0000313" key="5">
    <source>
        <dbReference type="EMBL" id="CCO20719.1"/>
    </source>
</evidence>
<dbReference type="AlphaFoldDB" id="K8ERY1"/>
<dbReference type="KEGG" id="bpg:Bathy18g00640"/>